<dbReference type="RefSeq" id="WP_131342637.1">
    <property type="nucleotide sequence ID" value="NZ_SJJZ01000003.1"/>
</dbReference>
<dbReference type="Gene3D" id="1.25.40.10">
    <property type="entry name" value="Tetratricopeptide repeat domain"/>
    <property type="match status" value="1"/>
</dbReference>
<keyword evidence="6" id="KW-1185">Reference proteome</keyword>
<dbReference type="OrthoDB" id="27092at2"/>
<comment type="caution">
    <text evidence="5">The sequence shown here is derived from an EMBL/GenBank/DDBJ whole genome shotgun (WGS) entry which is preliminary data.</text>
</comment>
<dbReference type="GO" id="GO:0003677">
    <property type="term" value="F:DNA binding"/>
    <property type="evidence" value="ECO:0007669"/>
    <property type="project" value="UniProtKB-KW"/>
</dbReference>
<dbReference type="AlphaFoldDB" id="A0A4R0HAR8"/>
<accession>A0A4R0HAR8</accession>
<dbReference type="InterPro" id="IPR016032">
    <property type="entry name" value="Sig_transdc_resp-reg_C-effctor"/>
</dbReference>
<keyword evidence="1" id="KW-0805">Transcription regulation</keyword>
<name>A0A4R0HAR8_9ACTN</name>
<sequence>MGIVDDLQRARSAFERRDWAVAYERLAAVDREAGATGLGPDELGTLATAAFLLGDTDACIRALQRGYRLQTDAGNVLGAIRFAFWLARVLNGRGEGAVGNGWAARAERLLVDQPEDVVERGYLRIHDFFRCLDDGDFPGALVVGEDIVAIARRHGDSDLLAQGLVCKGRLLLYSGRVPEGLALLDEAMVGVAAGELSPIFAGSVYCAMIEGCQEVLDFGRASAWTAALTRWCDSQPDLVPFTGQCAVHRGQILRLHAAYPEALAEFEDACRRYEASGSDVAAGLALGERGDVLRIRGDFAAADASYDEAAGFGYEAQPGRALLMVARGRVPGAVAAVRRLLAETGDPVHRSRMLAGAVEVLLAGDALAEAVAAADELDTIANRFGCAGLRAAAAYCSALVALADDDPDRALPHARTAARLWGELRAPYELARAKVLVGRAVRLLGDDDSASAELTAACRSFAEVGAEPARQGVERLIGRSPAGGLTGRELDVLRLVAVGNSNAEIAERLVLSDKTVARHLTNIFAKLDVPSRTAAVAYARDHDLL</sequence>
<dbReference type="SUPFAM" id="SSF48452">
    <property type="entry name" value="TPR-like"/>
    <property type="match status" value="1"/>
</dbReference>
<dbReference type="Pfam" id="PF00196">
    <property type="entry name" value="GerE"/>
    <property type="match status" value="1"/>
</dbReference>
<dbReference type="PANTHER" id="PTHR44688:SF16">
    <property type="entry name" value="DNA-BINDING TRANSCRIPTIONAL ACTIVATOR DEVR_DOSR"/>
    <property type="match status" value="1"/>
</dbReference>
<evidence type="ECO:0000313" key="5">
    <source>
        <dbReference type="EMBL" id="TCC05772.1"/>
    </source>
</evidence>
<proteinExistence type="predicted"/>
<dbReference type="InterPro" id="IPR011990">
    <property type="entry name" value="TPR-like_helical_dom_sf"/>
</dbReference>
<keyword evidence="2" id="KW-0238">DNA-binding</keyword>
<dbReference type="PANTHER" id="PTHR44688">
    <property type="entry name" value="DNA-BINDING TRANSCRIPTIONAL ACTIVATOR DEVR_DOSR"/>
    <property type="match status" value="1"/>
</dbReference>
<dbReference type="Proteomes" id="UP000292346">
    <property type="component" value="Unassembled WGS sequence"/>
</dbReference>
<dbReference type="InterPro" id="IPR000792">
    <property type="entry name" value="Tscrpt_reg_LuxR_C"/>
</dbReference>
<evidence type="ECO:0000259" key="4">
    <source>
        <dbReference type="PROSITE" id="PS50043"/>
    </source>
</evidence>
<dbReference type="PRINTS" id="PR00038">
    <property type="entry name" value="HTHLUXR"/>
</dbReference>
<evidence type="ECO:0000256" key="3">
    <source>
        <dbReference type="ARBA" id="ARBA00023163"/>
    </source>
</evidence>
<dbReference type="CDD" id="cd06170">
    <property type="entry name" value="LuxR_C_like"/>
    <property type="match status" value="1"/>
</dbReference>
<evidence type="ECO:0000256" key="1">
    <source>
        <dbReference type="ARBA" id="ARBA00023015"/>
    </source>
</evidence>
<dbReference type="PROSITE" id="PS00622">
    <property type="entry name" value="HTH_LUXR_1"/>
    <property type="match status" value="1"/>
</dbReference>
<protein>
    <submittedName>
        <fullName evidence="5">LuxR family transcriptional regulator</fullName>
    </submittedName>
</protein>
<keyword evidence="3" id="KW-0804">Transcription</keyword>
<dbReference type="GO" id="GO:0006355">
    <property type="term" value="P:regulation of DNA-templated transcription"/>
    <property type="evidence" value="ECO:0007669"/>
    <property type="project" value="InterPro"/>
</dbReference>
<dbReference type="SMART" id="SM00421">
    <property type="entry name" value="HTH_LUXR"/>
    <property type="match status" value="1"/>
</dbReference>
<evidence type="ECO:0000256" key="2">
    <source>
        <dbReference type="ARBA" id="ARBA00023125"/>
    </source>
</evidence>
<dbReference type="PROSITE" id="PS50043">
    <property type="entry name" value="HTH_LUXR_2"/>
    <property type="match status" value="1"/>
</dbReference>
<dbReference type="Gene3D" id="1.10.10.10">
    <property type="entry name" value="Winged helix-like DNA-binding domain superfamily/Winged helix DNA-binding domain"/>
    <property type="match status" value="1"/>
</dbReference>
<dbReference type="EMBL" id="SJJZ01000003">
    <property type="protein sequence ID" value="TCC05772.1"/>
    <property type="molecule type" value="Genomic_DNA"/>
</dbReference>
<dbReference type="SUPFAM" id="SSF46894">
    <property type="entry name" value="C-terminal effector domain of the bipartite response regulators"/>
    <property type="match status" value="1"/>
</dbReference>
<gene>
    <name evidence="5" type="ORF">E0H45_27605</name>
</gene>
<organism evidence="5 6">
    <name type="scientific">Kribbella soli</name>
    <dbReference type="NCBI Taxonomy" id="1124743"/>
    <lineage>
        <taxon>Bacteria</taxon>
        <taxon>Bacillati</taxon>
        <taxon>Actinomycetota</taxon>
        <taxon>Actinomycetes</taxon>
        <taxon>Propionibacteriales</taxon>
        <taxon>Kribbellaceae</taxon>
        <taxon>Kribbella</taxon>
    </lineage>
</organism>
<reference evidence="5 6" key="1">
    <citation type="submission" date="2019-02" db="EMBL/GenBank/DDBJ databases">
        <title>Kribbella capetownensis sp. nov. and Kribbella speibonae sp. nov., isolated from soil.</title>
        <authorList>
            <person name="Curtis S.M."/>
            <person name="Norton I."/>
            <person name="Everest G.J."/>
            <person name="Meyers P.R."/>
        </authorList>
    </citation>
    <scope>NUCLEOTIDE SEQUENCE [LARGE SCALE GENOMIC DNA]</scope>
    <source>
        <strain evidence="5 6">KCTC 29219</strain>
    </source>
</reference>
<evidence type="ECO:0000313" key="6">
    <source>
        <dbReference type="Proteomes" id="UP000292346"/>
    </source>
</evidence>
<dbReference type="InterPro" id="IPR036388">
    <property type="entry name" value="WH-like_DNA-bd_sf"/>
</dbReference>
<feature type="domain" description="HTH luxR-type" evidence="4">
    <location>
        <begin position="478"/>
        <end position="543"/>
    </location>
</feature>